<dbReference type="Pfam" id="PF07737">
    <property type="entry name" value="ATLF"/>
    <property type="match status" value="1"/>
</dbReference>
<dbReference type="RefSeq" id="WP_213097103.1">
    <property type="nucleotide sequence ID" value="NZ_JAGYPH010000001.1"/>
</dbReference>
<gene>
    <name evidence="4" type="ORF">KHA91_05110</name>
</gene>
<name>A0A942Z488_9BACI</name>
<evidence type="ECO:0000313" key="5">
    <source>
        <dbReference type="Proteomes" id="UP000676456"/>
    </source>
</evidence>
<proteinExistence type="predicted"/>
<dbReference type="CDD" id="cd20183">
    <property type="entry name" value="M34_PPEP"/>
    <property type="match status" value="1"/>
</dbReference>
<organism evidence="4 5">
    <name type="scientific">Lederbergia citrea</name>
    <dbReference type="NCBI Taxonomy" id="2833581"/>
    <lineage>
        <taxon>Bacteria</taxon>
        <taxon>Bacillati</taxon>
        <taxon>Bacillota</taxon>
        <taxon>Bacilli</taxon>
        <taxon>Bacillales</taxon>
        <taxon>Bacillaceae</taxon>
        <taxon>Lederbergia</taxon>
    </lineage>
</organism>
<evidence type="ECO:0000256" key="1">
    <source>
        <dbReference type="ARBA" id="ARBA00004613"/>
    </source>
</evidence>
<accession>A0A942Z488</accession>
<evidence type="ECO:0000313" key="4">
    <source>
        <dbReference type="EMBL" id="MBS4222135.1"/>
    </source>
</evidence>
<keyword evidence="5" id="KW-1185">Reference proteome</keyword>
<dbReference type="Proteomes" id="UP000676456">
    <property type="component" value="Unassembled WGS sequence"/>
</dbReference>
<dbReference type="GO" id="GO:0005576">
    <property type="term" value="C:extracellular region"/>
    <property type="evidence" value="ECO:0007669"/>
    <property type="project" value="UniProtKB-SubCell"/>
</dbReference>
<dbReference type="InterPro" id="IPR014781">
    <property type="entry name" value="Anthrax_toxin_lethal/edema_N/C"/>
</dbReference>
<evidence type="ECO:0000256" key="2">
    <source>
        <dbReference type="ARBA" id="ARBA00022525"/>
    </source>
</evidence>
<feature type="domain" description="ATLF-like" evidence="3">
    <location>
        <begin position="44"/>
        <end position="227"/>
    </location>
</feature>
<dbReference type="PROSITE" id="PS51995">
    <property type="entry name" value="ATLF"/>
    <property type="match status" value="1"/>
</dbReference>
<dbReference type="Gene3D" id="3.40.390.10">
    <property type="entry name" value="Collagenase (Catalytic Domain)"/>
    <property type="match status" value="1"/>
</dbReference>
<reference evidence="4 5" key="1">
    <citation type="submission" date="2021-05" db="EMBL/GenBank/DDBJ databases">
        <title>Novel Bacillus species.</title>
        <authorList>
            <person name="Liu G."/>
        </authorList>
    </citation>
    <scope>NUCLEOTIDE SEQUENCE [LARGE SCALE GENOMIC DNA]</scope>
    <source>
        <strain evidence="4 5">FJAT-49682</strain>
    </source>
</reference>
<protein>
    <submittedName>
        <fullName evidence="4">Toxin</fullName>
    </submittedName>
</protein>
<comment type="subcellular location">
    <subcellularLocation>
        <location evidence="1">Secreted</location>
    </subcellularLocation>
</comment>
<evidence type="ECO:0000259" key="3">
    <source>
        <dbReference type="PROSITE" id="PS51995"/>
    </source>
</evidence>
<dbReference type="EMBL" id="JAGYPN010000001">
    <property type="protein sequence ID" value="MBS4222135.1"/>
    <property type="molecule type" value="Genomic_DNA"/>
</dbReference>
<dbReference type="InterPro" id="IPR024079">
    <property type="entry name" value="MetalloPept_cat_dom_sf"/>
</dbReference>
<sequence>MKKWIILPLLFIMVLYGSSFSKATYEGVLLNESGLYQRLQLTSGQLIKDIVVVPESDFNEYEASKIINRIDHLPVSILQEIKRNKIKVVLFEGKLTDNESVAHLKGRNPRGYPETIIWDDVPGIGGSKQIFVKIGSSEKGKGHGSVNLEYHEIAHSLHHYVYNDIDVDIKSVWELEAPILFPGQHYFLDYEEEYFAESFAYYFFSPETRNELKQHAPKTYTLLSRLY</sequence>
<dbReference type="AlphaFoldDB" id="A0A942Z488"/>
<keyword evidence="2" id="KW-0964">Secreted</keyword>
<dbReference type="InterPro" id="IPR047568">
    <property type="entry name" value="ATLF-like_dom"/>
</dbReference>
<dbReference type="SUPFAM" id="SSF55486">
    <property type="entry name" value="Metalloproteases ('zincins'), catalytic domain"/>
    <property type="match status" value="1"/>
</dbReference>
<comment type="caution">
    <text evidence="4">The sequence shown here is derived from an EMBL/GenBank/DDBJ whole genome shotgun (WGS) entry which is preliminary data.</text>
</comment>
<dbReference type="GO" id="GO:0008237">
    <property type="term" value="F:metallopeptidase activity"/>
    <property type="evidence" value="ECO:0007669"/>
    <property type="project" value="InterPro"/>
</dbReference>